<keyword evidence="8 10" id="KW-0411">Iron-sulfur</keyword>
<sequence length="398" mass="44400">MDSAAAEPFGVYVHWPFCLSKCPYCDFNSHVSSRIDHARWRAALKRELAHFRELTPDRTVSSIFFGGGTPSLMEPETVAEVIDEVRRLWPWTNRVEISLEANPTSVEAEKFAGFRQAGVNRVSLGIQALNDRDLDFLGRAHDAEQALGAIAIARENFERMSFDLIYSRPKQTVAAWRAELKEALALAADHISLYQLTIEPETPFFARHARGEIALPKDTRQAELYETTQEVLEAAGMPAYEVSNHARTGAECRHNLVYWRYHDYAGIGPGAHSRLRRRGPAGGTVTHAIQTVRAPAIWLDRVDRNGHGIAEQEPVGRAGRLTEMLMMGLRLSEGIERERLEAEAGTEIEALFGRPLLQDLEAAGYIEPVSDRLAATLEGRQRLNAVIAALSARLPEID</sequence>
<dbReference type="Pfam" id="PF06969">
    <property type="entry name" value="HemN_C"/>
    <property type="match status" value="1"/>
</dbReference>
<evidence type="ECO:0000256" key="7">
    <source>
        <dbReference type="ARBA" id="ARBA00023004"/>
    </source>
</evidence>
<dbReference type="Proteomes" id="UP001060336">
    <property type="component" value="Chromosome"/>
</dbReference>
<dbReference type="InterPro" id="IPR013785">
    <property type="entry name" value="Aldolase_TIM"/>
</dbReference>
<dbReference type="PANTHER" id="PTHR13932:SF5">
    <property type="entry name" value="RADICAL S-ADENOSYL METHIONINE DOMAIN-CONTAINING PROTEIN 1, MITOCHONDRIAL"/>
    <property type="match status" value="1"/>
</dbReference>
<keyword evidence="13" id="KW-1185">Reference proteome</keyword>
<dbReference type="InterPro" id="IPR007197">
    <property type="entry name" value="rSAM"/>
</dbReference>
<evidence type="ECO:0000256" key="1">
    <source>
        <dbReference type="ARBA" id="ARBA00001966"/>
    </source>
</evidence>
<protein>
    <recommendedName>
        <fullName evidence="3 10">Heme chaperone HemW</fullName>
    </recommendedName>
</protein>
<dbReference type="PROSITE" id="PS51918">
    <property type="entry name" value="RADICAL_SAM"/>
    <property type="match status" value="1"/>
</dbReference>
<dbReference type="PANTHER" id="PTHR13932">
    <property type="entry name" value="COPROPORPHYRINIGEN III OXIDASE"/>
    <property type="match status" value="1"/>
</dbReference>
<organism evidence="12 13">
    <name type="scientific">Nisaea acidiphila</name>
    <dbReference type="NCBI Taxonomy" id="1862145"/>
    <lineage>
        <taxon>Bacteria</taxon>
        <taxon>Pseudomonadati</taxon>
        <taxon>Pseudomonadota</taxon>
        <taxon>Alphaproteobacteria</taxon>
        <taxon>Rhodospirillales</taxon>
        <taxon>Thalassobaculaceae</taxon>
        <taxon>Nisaea</taxon>
    </lineage>
</organism>
<comment type="cofactor">
    <cofactor evidence="1">
        <name>[4Fe-4S] cluster</name>
        <dbReference type="ChEBI" id="CHEBI:49883"/>
    </cofactor>
</comment>
<evidence type="ECO:0000256" key="2">
    <source>
        <dbReference type="ARBA" id="ARBA00006100"/>
    </source>
</evidence>
<evidence type="ECO:0000256" key="5">
    <source>
        <dbReference type="ARBA" id="ARBA00022691"/>
    </source>
</evidence>
<dbReference type="SFLD" id="SFLDF00562">
    <property type="entry name" value="HemN-like__clustered_with_heat"/>
    <property type="match status" value="1"/>
</dbReference>
<evidence type="ECO:0000313" key="13">
    <source>
        <dbReference type="Proteomes" id="UP001060336"/>
    </source>
</evidence>
<dbReference type="NCBIfam" id="TIGR00539">
    <property type="entry name" value="hemN_rel"/>
    <property type="match status" value="1"/>
</dbReference>
<dbReference type="SFLD" id="SFLDF00288">
    <property type="entry name" value="HemN-like__clustered_with_nucl"/>
    <property type="match status" value="1"/>
</dbReference>
<evidence type="ECO:0000313" key="12">
    <source>
        <dbReference type="EMBL" id="UUX52161.1"/>
    </source>
</evidence>
<proteinExistence type="inferred from homology"/>
<dbReference type="SFLD" id="SFLDG01065">
    <property type="entry name" value="anaerobic_coproporphyrinogen-I"/>
    <property type="match status" value="2"/>
</dbReference>
<keyword evidence="4 10" id="KW-0349">Heme</keyword>
<dbReference type="InterPro" id="IPR010723">
    <property type="entry name" value="HemN_C"/>
</dbReference>
<feature type="domain" description="Radical SAM core" evidence="11">
    <location>
        <begin position="3"/>
        <end position="238"/>
    </location>
</feature>
<evidence type="ECO:0000256" key="4">
    <source>
        <dbReference type="ARBA" id="ARBA00022617"/>
    </source>
</evidence>
<reference evidence="12" key="1">
    <citation type="submission" date="2022-08" db="EMBL/GenBank/DDBJ databases">
        <title>Nisaea acidiphila sp. nov., isolated from a marine algal debris and emended description of the genus Nisaea Urios et al. 2008.</title>
        <authorList>
            <person name="Kwon K."/>
        </authorList>
    </citation>
    <scope>NUCLEOTIDE SEQUENCE</scope>
    <source>
        <strain evidence="12">MEBiC11861</strain>
    </source>
</reference>
<dbReference type="EMBL" id="CP102480">
    <property type="protein sequence ID" value="UUX52161.1"/>
    <property type="molecule type" value="Genomic_DNA"/>
</dbReference>
<evidence type="ECO:0000256" key="9">
    <source>
        <dbReference type="ARBA" id="ARBA00023186"/>
    </source>
</evidence>
<gene>
    <name evidence="12" type="primary">hemW</name>
    <name evidence="12" type="ORF">NUH88_10770</name>
</gene>
<evidence type="ECO:0000256" key="10">
    <source>
        <dbReference type="RuleBase" id="RU364116"/>
    </source>
</evidence>
<evidence type="ECO:0000259" key="11">
    <source>
        <dbReference type="PROSITE" id="PS51918"/>
    </source>
</evidence>
<dbReference type="GO" id="GO:0006779">
    <property type="term" value="P:porphyrin-containing compound biosynthetic process"/>
    <property type="evidence" value="ECO:0007669"/>
    <property type="project" value="InterPro"/>
</dbReference>
<dbReference type="Gene3D" id="3.20.20.70">
    <property type="entry name" value="Aldolase class I"/>
    <property type="match status" value="1"/>
</dbReference>
<keyword evidence="10" id="KW-0004">4Fe-4S</keyword>
<dbReference type="CDD" id="cd01335">
    <property type="entry name" value="Radical_SAM"/>
    <property type="match status" value="1"/>
</dbReference>
<dbReference type="InterPro" id="IPR034505">
    <property type="entry name" value="Coproporphyrinogen-III_oxidase"/>
</dbReference>
<evidence type="ECO:0000256" key="8">
    <source>
        <dbReference type="ARBA" id="ARBA00023014"/>
    </source>
</evidence>
<evidence type="ECO:0000256" key="6">
    <source>
        <dbReference type="ARBA" id="ARBA00022723"/>
    </source>
</evidence>
<dbReference type="GO" id="GO:0046872">
    <property type="term" value="F:metal ion binding"/>
    <property type="evidence" value="ECO:0007669"/>
    <property type="project" value="UniProtKB-UniRule"/>
</dbReference>
<dbReference type="InterPro" id="IPR006638">
    <property type="entry name" value="Elp3/MiaA/NifB-like_rSAM"/>
</dbReference>
<keyword evidence="6 10" id="KW-0479">Metal-binding</keyword>
<comment type="subcellular location">
    <subcellularLocation>
        <location evidence="10">Cytoplasm</location>
    </subcellularLocation>
</comment>
<name>A0A9J7B0H9_9PROT</name>
<dbReference type="SFLD" id="SFLDS00029">
    <property type="entry name" value="Radical_SAM"/>
    <property type="match status" value="2"/>
</dbReference>
<accession>A0A9J7B0H9</accession>
<dbReference type="Pfam" id="PF04055">
    <property type="entry name" value="Radical_SAM"/>
    <property type="match status" value="1"/>
</dbReference>
<dbReference type="GO" id="GO:0004109">
    <property type="term" value="F:coproporphyrinogen oxidase activity"/>
    <property type="evidence" value="ECO:0007669"/>
    <property type="project" value="InterPro"/>
</dbReference>
<dbReference type="AlphaFoldDB" id="A0A9J7B0H9"/>
<evidence type="ECO:0000256" key="3">
    <source>
        <dbReference type="ARBA" id="ARBA00017228"/>
    </source>
</evidence>
<keyword evidence="5 10" id="KW-0949">S-adenosyl-L-methionine</keyword>
<dbReference type="SMART" id="SM00729">
    <property type="entry name" value="Elp3"/>
    <property type="match status" value="1"/>
</dbReference>
<keyword evidence="7 10" id="KW-0408">Iron</keyword>
<comment type="function">
    <text evidence="10">Probably acts as a heme chaperone, transferring heme to an unknown acceptor. Binds one molecule of heme per monomer, possibly covalently. Binds 1 [4Fe-4S] cluster. The cluster is coordinated with 3 cysteines and an exchangeable S-adenosyl-L-methionine.</text>
</comment>
<dbReference type="GO" id="GO:0051539">
    <property type="term" value="F:4 iron, 4 sulfur cluster binding"/>
    <property type="evidence" value="ECO:0007669"/>
    <property type="project" value="UniProtKB-UniRule"/>
</dbReference>
<dbReference type="GO" id="GO:0005737">
    <property type="term" value="C:cytoplasm"/>
    <property type="evidence" value="ECO:0007669"/>
    <property type="project" value="UniProtKB-SubCell"/>
</dbReference>
<dbReference type="InterPro" id="IPR004559">
    <property type="entry name" value="HemW-like"/>
</dbReference>
<dbReference type="RefSeq" id="WP_257772079.1">
    <property type="nucleotide sequence ID" value="NZ_CP102480.1"/>
</dbReference>
<keyword evidence="9 10" id="KW-0143">Chaperone</keyword>
<dbReference type="InterPro" id="IPR058240">
    <property type="entry name" value="rSAM_sf"/>
</dbReference>
<dbReference type="SUPFAM" id="SSF102114">
    <property type="entry name" value="Radical SAM enzymes"/>
    <property type="match status" value="1"/>
</dbReference>
<dbReference type="KEGG" id="naci:NUH88_10770"/>
<comment type="similarity">
    <text evidence="2">Belongs to the anaerobic coproporphyrinogen-III oxidase family. HemW subfamily.</text>
</comment>
<keyword evidence="10" id="KW-0963">Cytoplasm</keyword>